<evidence type="ECO:0000256" key="2">
    <source>
        <dbReference type="ARBA" id="ARBA00022737"/>
    </source>
</evidence>
<evidence type="ECO:0000313" key="5">
    <source>
        <dbReference type="Proteomes" id="UP001642409"/>
    </source>
</evidence>
<protein>
    <submittedName>
        <fullName evidence="3">Uncharacterized protein</fullName>
    </submittedName>
</protein>
<evidence type="ECO:0000313" key="3">
    <source>
        <dbReference type="EMBL" id="CAI9922300.1"/>
    </source>
</evidence>
<organism evidence="3">
    <name type="scientific">Hexamita inflata</name>
    <dbReference type="NCBI Taxonomy" id="28002"/>
    <lineage>
        <taxon>Eukaryota</taxon>
        <taxon>Metamonada</taxon>
        <taxon>Diplomonadida</taxon>
        <taxon>Hexamitidae</taxon>
        <taxon>Hexamitinae</taxon>
        <taxon>Hexamita</taxon>
    </lineage>
</organism>
<comment type="caution">
    <text evidence="3">The sequence shown here is derived from an EMBL/GenBank/DDBJ whole genome shotgun (WGS) entry which is preliminary data.</text>
</comment>
<reference evidence="3" key="1">
    <citation type="submission" date="2023-06" db="EMBL/GenBank/DDBJ databases">
        <authorList>
            <person name="Kurt Z."/>
        </authorList>
    </citation>
    <scope>NUCLEOTIDE SEQUENCE</scope>
</reference>
<dbReference type="Gene3D" id="3.80.10.10">
    <property type="entry name" value="Ribonuclease Inhibitor"/>
    <property type="match status" value="1"/>
</dbReference>
<dbReference type="PANTHER" id="PTHR46652:SF3">
    <property type="entry name" value="LEUCINE-RICH REPEAT-CONTAINING PROTEIN 9"/>
    <property type="match status" value="1"/>
</dbReference>
<dbReference type="SUPFAM" id="SSF52058">
    <property type="entry name" value="L domain-like"/>
    <property type="match status" value="1"/>
</dbReference>
<dbReference type="PROSITE" id="PS51450">
    <property type="entry name" value="LRR"/>
    <property type="match status" value="1"/>
</dbReference>
<dbReference type="Proteomes" id="UP001642409">
    <property type="component" value="Unassembled WGS sequence"/>
</dbReference>
<keyword evidence="5" id="KW-1185">Reference proteome</keyword>
<name>A0AA86TN26_9EUKA</name>
<gene>
    <name evidence="4" type="ORF">HINF_LOCUS11062</name>
    <name evidence="3" type="ORF">HINF_LOCUS9945</name>
</gene>
<keyword evidence="2" id="KW-0677">Repeat</keyword>
<reference evidence="4 5" key="2">
    <citation type="submission" date="2024-07" db="EMBL/GenBank/DDBJ databases">
        <authorList>
            <person name="Akdeniz Z."/>
        </authorList>
    </citation>
    <scope>NUCLEOTIDE SEQUENCE [LARGE SCALE GENOMIC DNA]</scope>
</reference>
<dbReference type="InterPro" id="IPR050836">
    <property type="entry name" value="SDS22/Internalin_LRR"/>
</dbReference>
<dbReference type="InterPro" id="IPR001611">
    <property type="entry name" value="Leu-rich_rpt"/>
</dbReference>
<sequence length="214" mass="25331">MNCNELEHITDIQYMTNLTYIDLGDNCIENINPLKNLTKLSFVNIFSNRIIDIWPLKKLINLEVLYVHTNYLCEVNVFKYLHSLKSLCMIDNNVIDVKVLENNNLNELYLKNNCLKSTKSILKCYQNIKLKRSGEQSEQLQQKKPNKQFYKFVRLQQSISLSNDCNQNLQVHIKQLKNCLKLFKQKVNELIKHDLTQNQICLTNHVLRLFQQIQ</sequence>
<evidence type="ECO:0000256" key="1">
    <source>
        <dbReference type="ARBA" id="ARBA00022614"/>
    </source>
</evidence>
<dbReference type="EMBL" id="CATOUU010000248">
    <property type="protein sequence ID" value="CAI9922300.1"/>
    <property type="molecule type" value="Genomic_DNA"/>
</dbReference>
<dbReference type="AlphaFoldDB" id="A0AA86TN26"/>
<keyword evidence="1" id="KW-0433">Leucine-rich repeat</keyword>
<proteinExistence type="predicted"/>
<accession>A0AA86TN26</accession>
<dbReference type="EMBL" id="CAXDID020000024">
    <property type="protein sequence ID" value="CAL5989854.1"/>
    <property type="molecule type" value="Genomic_DNA"/>
</dbReference>
<dbReference type="InterPro" id="IPR032675">
    <property type="entry name" value="LRR_dom_sf"/>
</dbReference>
<dbReference type="PANTHER" id="PTHR46652">
    <property type="entry name" value="LEUCINE-RICH REPEAT AND IQ DOMAIN-CONTAINING PROTEIN 1-RELATED"/>
    <property type="match status" value="1"/>
</dbReference>
<evidence type="ECO:0000313" key="4">
    <source>
        <dbReference type="EMBL" id="CAL5989854.1"/>
    </source>
</evidence>